<comment type="subcellular location">
    <subcellularLocation>
        <location evidence="1 7">Cell membrane</location>
        <topology evidence="1 7">Multi-pass membrane protein</topology>
    </subcellularLocation>
</comment>
<dbReference type="GO" id="GO:0005886">
    <property type="term" value="C:plasma membrane"/>
    <property type="evidence" value="ECO:0007669"/>
    <property type="project" value="UniProtKB-SubCell"/>
</dbReference>
<organism evidence="9 10">
    <name type="scientific">Secundilactobacillus collinoides DSM 20515 = JCM 1123</name>
    <dbReference type="NCBI Taxonomy" id="1423733"/>
    <lineage>
        <taxon>Bacteria</taxon>
        <taxon>Bacillati</taxon>
        <taxon>Bacillota</taxon>
        <taxon>Bacilli</taxon>
        <taxon>Lactobacillales</taxon>
        <taxon>Lactobacillaceae</taxon>
        <taxon>Secundilactobacillus</taxon>
    </lineage>
</organism>
<feature type="transmembrane region" description="Helical" evidence="7">
    <location>
        <begin position="200"/>
        <end position="221"/>
    </location>
</feature>
<evidence type="ECO:0000256" key="2">
    <source>
        <dbReference type="ARBA" id="ARBA00010792"/>
    </source>
</evidence>
<evidence type="ECO:0000256" key="6">
    <source>
        <dbReference type="ARBA" id="ARBA00023136"/>
    </source>
</evidence>
<evidence type="ECO:0000256" key="1">
    <source>
        <dbReference type="ARBA" id="ARBA00004651"/>
    </source>
</evidence>
<evidence type="ECO:0000313" key="10">
    <source>
        <dbReference type="Proteomes" id="UP000051845"/>
    </source>
</evidence>
<evidence type="ECO:0000256" key="4">
    <source>
        <dbReference type="ARBA" id="ARBA00022692"/>
    </source>
</evidence>
<evidence type="ECO:0000313" key="9">
    <source>
        <dbReference type="EMBL" id="KRM74691.1"/>
    </source>
</evidence>
<dbReference type="InterPro" id="IPR032816">
    <property type="entry name" value="VTT_dom"/>
</dbReference>
<feature type="domain" description="VTT" evidence="8">
    <location>
        <begin position="61"/>
        <end position="185"/>
    </location>
</feature>
<protein>
    <submittedName>
        <fullName evidence="9">Membrane-associated protein</fullName>
    </submittedName>
</protein>
<dbReference type="Pfam" id="PF09335">
    <property type="entry name" value="VTT_dom"/>
    <property type="match status" value="1"/>
</dbReference>
<evidence type="ECO:0000256" key="5">
    <source>
        <dbReference type="ARBA" id="ARBA00022989"/>
    </source>
</evidence>
<feature type="transmembrane region" description="Helical" evidence="7">
    <location>
        <begin position="6"/>
        <end position="27"/>
    </location>
</feature>
<name>A0A0R2BGH8_SECCO</name>
<evidence type="ECO:0000256" key="7">
    <source>
        <dbReference type="RuleBase" id="RU367016"/>
    </source>
</evidence>
<dbReference type="InterPro" id="IPR032818">
    <property type="entry name" value="DedA-like"/>
</dbReference>
<evidence type="ECO:0000259" key="8">
    <source>
        <dbReference type="Pfam" id="PF09335"/>
    </source>
</evidence>
<dbReference type="AlphaFoldDB" id="A0A0R2BGH8"/>
<keyword evidence="5 7" id="KW-1133">Transmembrane helix</keyword>
<feature type="transmembrane region" description="Helical" evidence="7">
    <location>
        <begin position="81"/>
        <end position="104"/>
    </location>
</feature>
<dbReference type="PATRIC" id="fig|1423733.4.peg.3485"/>
<feature type="transmembrane region" description="Helical" evidence="7">
    <location>
        <begin position="39"/>
        <end position="61"/>
    </location>
</feature>
<keyword evidence="3 7" id="KW-1003">Cell membrane</keyword>
<reference evidence="9 10" key="1">
    <citation type="journal article" date="2015" name="Genome Announc.">
        <title>Expanding the biotechnology potential of lactobacilli through comparative genomics of 213 strains and associated genera.</title>
        <authorList>
            <person name="Sun Z."/>
            <person name="Harris H.M."/>
            <person name="McCann A."/>
            <person name="Guo C."/>
            <person name="Argimon S."/>
            <person name="Zhang W."/>
            <person name="Yang X."/>
            <person name="Jeffery I.B."/>
            <person name="Cooney J.C."/>
            <person name="Kagawa T.F."/>
            <person name="Liu W."/>
            <person name="Song Y."/>
            <person name="Salvetti E."/>
            <person name="Wrobel A."/>
            <person name="Rasinkangas P."/>
            <person name="Parkhill J."/>
            <person name="Rea M.C."/>
            <person name="O'Sullivan O."/>
            <person name="Ritari J."/>
            <person name="Douillard F.P."/>
            <person name="Paul Ross R."/>
            <person name="Yang R."/>
            <person name="Briner A.E."/>
            <person name="Felis G.E."/>
            <person name="de Vos W.M."/>
            <person name="Barrangou R."/>
            <person name="Klaenhammer T.R."/>
            <person name="Caufield P.W."/>
            <person name="Cui Y."/>
            <person name="Zhang H."/>
            <person name="O'Toole P.W."/>
        </authorList>
    </citation>
    <scope>NUCLEOTIDE SEQUENCE [LARGE SCALE GENOMIC DNA]</scope>
    <source>
        <strain evidence="9 10">DSM 20515</strain>
    </source>
</reference>
<comment type="caution">
    <text evidence="9">The sequence shown here is derived from an EMBL/GenBank/DDBJ whole genome shotgun (WGS) entry which is preliminary data.</text>
</comment>
<keyword evidence="4 7" id="KW-0812">Transmembrane</keyword>
<evidence type="ECO:0000256" key="3">
    <source>
        <dbReference type="ARBA" id="ARBA00022475"/>
    </source>
</evidence>
<sequence>MDIYDLKGLIAYMTFLTTLIDFVLHIDQHMIAIVNTFGGWTYGILFLIVLVETGAVILPFLPGDSLLFAAAALAANPEYHLSILVFIVIFLAAAIGGDSLNFFIGRHLGVALTKNRFFSRVFSQQKLNEAHGFFDKHGAMAIFLARFMPIIRTLAPFVAATSNYEYKSFIKYNVAAAICWVGLCSAGGFFFGNIGFVKDHFSLVVIGIIIVSMIPAFVGFLKGRRSPAGEE</sequence>
<dbReference type="EMBL" id="AYYR01000074">
    <property type="protein sequence ID" value="KRM74691.1"/>
    <property type="molecule type" value="Genomic_DNA"/>
</dbReference>
<dbReference type="PANTHER" id="PTHR30353">
    <property type="entry name" value="INNER MEMBRANE PROTEIN DEDA-RELATED"/>
    <property type="match status" value="1"/>
</dbReference>
<dbReference type="Proteomes" id="UP000051845">
    <property type="component" value="Unassembled WGS sequence"/>
</dbReference>
<proteinExistence type="inferred from homology"/>
<comment type="similarity">
    <text evidence="2 7">Belongs to the DedA family.</text>
</comment>
<gene>
    <name evidence="9" type="ORF">FC82_GL003359</name>
</gene>
<dbReference type="PANTHER" id="PTHR30353:SF0">
    <property type="entry name" value="TRANSMEMBRANE PROTEIN"/>
    <property type="match status" value="1"/>
</dbReference>
<feature type="transmembrane region" description="Helical" evidence="7">
    <location>
        <begin position="172"/>
        <end position="194"/>
    </location>
</feature>
<accession>A0A0R2BGH8</accession>
<keyword evidence="6 7" id="KW-0472">Membrane</keyword>